<evidence type="ECO:0000313" key="1">
    <source>
        <dbReference type="EMBL" id="AKO53394.1"/>
    </source>
</evidence>
<gene>
    <name evidence="1" type="ORF">ABA45_14020</name>
</gene>
<dbReference type="KEGG" id="mpq:ABA45_14020"/>
<evidence type="ECO:0000313" key="2">
    <source>
        <dbReference type="Proteomes" id="UP000036406"/>
    </source>
</evidence>
<name>A0A0H4I333_9GAMM</name>
<dbReference type="AlphaFoldDB" id="A0A0H4I333"/>
<reference evidence="1 2" key="1">
    <citation type="submission" date="2015-05" db="EMBL/GenBank/DDBJ databases">
        <title>Complete genome of Marinobacter psychrophilus strain 20041T isolated from sea-ice of the Canadian Basin.</title>
        <authorList>
            <person name="Song L."/>
            <person name="Ren L."/>
            <person name="Yu Y."/>
            <person name="Wang X."/>
        </authorList>
    </citation>
    <scope>NUCLEOTIDE SEQUENCE [LARGE SCALE GENOMIC DNA]</scope>
    <source>
        <strain evidence="1 2">20041</strain>
    </source>
</reference>
<protein>
    <submittedName>
        <fullName evidence="1">Uncharacterized protein</fullName>
    </submittedName>
</protein>
<keyword evidence="2" id="KW-1185">Reference proteome</keyword>
<organism evidence="1 2">
    <name type="scientific">Marinobacter psychrophilus</name>
    <dbReference type="NCBI Taxonomy" id="330734"/>
    <lineage>
        <taxon>Bacteria</taxon>
        <taxon>Pseudomonadati</taxon>
        <taxon>Pseudomonadota</taxon>
        <taxon>Gammaproteobacteria</taxon>
        <taxon>Pseudomonadales</taxon>
        <taxon>Marinobacteraceae</taxon>
        <taxon>Marinobacter</taxon>
    </lineage>
</organism>
<dbReference type="EMBL" id="CP011494">
    <property type="protein sequence ID" value="AKO53394.1"/>
    <property type="molecule type" value="Genomic_DNA"/>
</dbReference>
<dbReference type="PATRIC" id="fig|330734.3.peg.2944"/>
<accession>A0A0H4I333</accession>
<dbReference type="Proteomes" id="UP000036406">
    <property type="component" value="Chromosome"/>
</dbReference>
<proteinExistence type="predicted"/>
<sequence>MPEAERTVIVSAVLSCNGILKKELLLTLRSSIAPRVMHGFSTAVGVHRDGVGQAGERDQLRGQHHLGLGLTITTLSADCQKVALLITTKGAEIWQFLNQLMALLLPERLVGRNAIAIPSQGDGRL</sequence>